<reference evidence="1" key="1">
    <citation type="journal article" date="2020" name="Phytopathology">
        <title>Genome sequence of the chestnut blight fungus Cryphonectria parasitica EP155: A fundamental resource for an archetypical invasive plant pathogen.</title>
        <authorList>
            <person name="Crouch J.A."/>
            <person name="Dawe A."/>
            <person name="Aerts A."/>
            <person name="Barry K."/>
            <person name="Churchill A.C.L."/>
            <person name="Grimwood J."/>
            <person name="Hillman B."/>
            <person name="Milgroom M.G."/>
            <person name="Pangilinan J."/>
            <person name="Smith M."/>
            <person name="Salamov A."/>
            <person name="Schmutz J."/>
            <person name="Yadav J."/>
            <person name="Grigoriev I.V."/>
            <person name="Nuss D."/>
        </authorList>
    </citation>
    <scope>NUCLEOTIDE SEQUENCE</scope>
    <source>
        <strain evidence="1">EP155</strain>
    </source>
</reference>
<sequence length="62" mass="6980">MTRFQGGSFSPKCRCCLVFGRNKAVSAILVTTLDVDSSMTLYLGRYVFCDRSPAREVDKRLL</sequence>
<organism evidence="1 2">
    <name type="scientific">Cryphonectria parasitica (strain ATCC 38755 / EP155)</name>
    <dbReference type="NCBI Taxonomy" id="660469"/>
    <lineage>
        <taxon>Eukaryota</taxon>
        <taxon>Fungi</taxon>
        <taxon>Dikarya</taxon>
        <taxon>Ascomycota</taxon>
        <taxon>Pezizomycotina</taxon>
        <taxon>Sordariomycetes</taxon>
        <taxon>Sordariomycetidae</taxon>
        <taxon>Diaporthales</taxon>
        <taxon>Cryphonectriaceae</taxon>
        <taxon>Cryphonectria-Endothia species complex</taxon>
        <taxon>Cryphonectria</taxon>
    </lineage>
</organism>
<dbReference type="GeneID" id="63836980"/>
<dbReference type="Proteomes" id="UP000803844">
    <property type="component" value="Unassembled WGS sequence"/>
</dbReference>
<protein>
    <submittedName>
        <fullName evidence="1">Uncharacterized protein</fullName>
    </submittedName>
</protein>
<proteinExistence type="predicted"/>
<name>A0A9P4XVC7_CRYP1</name>
<accession>A0A9P4XVC7</accession>
<dbReference type="AlphaFoldDB" id="A0A9P4XVC7"/>
<dbReference type="RefSeq" id="XP_040772943.1">
    <property type="nucleotide sequence ID" value="XM_040919851.1"/>
</dbReference>
<evidence type="ECO:0000313" key="2">
    <source>
        <dbReference type="Proteomes" id="UP000803844"/>
    </source>
</evidence>
<gene>
    <name evidence="1" type="ORF">M406DRAFT_324302</name>
</gene>
<dbReference type="EMBL" id="MU032351">
    <property type="protein sequence ID" value="KAF3761964.1"/>
    <property type="molecule type" value="Genomic_DNA"/>
</dbReference>
<keyword evidence="2" id="KW-1185">Reference proteome</keyword>
<evidence type="ECO:0000313" key="1">
    <source>
        <dbReference type="EMBL" id="KAF3761964.1"/>
    </source>
</evidence>
<comment type="caution">
    <text evidence="1">The sequence shown here is derived from an EMBL/GenBank/DDBJ whole genome shotgun (WGS) entry which is preliminary data.</text>
</comment>